<dbReference type="GO" id="GO:0003964">
    <property type="term" value="F:RNA-directed DNA polymerase activity"/>
    <property type="evidence" value="ECO:0007669"/>
    <property type="project" value="UniProtKB-KW"/>
</dbReference>
<dbReference type="GO" id="GO:0003676">
    <property type="term" value="F:nucleic acid binding"/>
    <property type="evidence" value="ECO:0007669"/>
    <property type="project" value="InterPro"/>
</dbReference>
<dbReference type="PANTHER" id="PTHR15503">
    <property type="entry name" value="LDOC1 RELATED"/>
    <property type="match status" value="1"/>
</dbReference>
<evidence type="ECO:0000313" key="3">
    <source>
        <dbReference type="EMBL" id="GEU62054.1"/>
    </source>
</evidence>
<dbReference type="InterPro" id="IPR021109">
    <property type="entry name" value="Peptidase_aspartic_dom_sf"/>
</dbReference>
<keyword evidence="3" id="KW-0808">Transferase</keyword>
<protein>
    <submittedName>
        <fullName evidence="3">Reverse transcriptase domain-containing protein</fullName>
    </submittedName>
</protein>
<dbReference type="PANTHER" id="PTHR15503:SF45">
    <property type="entry name" value="RNA-DIRECTED DNA POLYMERASE HOMOLOG"/>
    <property type="match status" value="1"/>
</dbReference>
<name>A0A6L2LP19_TANCI</name>
<sequence length="1018" mass="113744">MASLVIFISSNVSVESVGYSFPRVILIGFISVEVSVTSEIGAAAVASPVRVLELDTNSSSEADPSESSLPPISVAPMVLPFLCLDDSESDTEMPERHIPTAPILTAPSTVVAPSSEALTMRKSVRPLPSHHLALRYTSHHLDSFTSRSSSGHSSSDHSSSEHFISGHSLSGHASPDTTVANSSTPPRFVYPPLARTPRSGDSSFESSARPSRKRCRSPAATVNSSIHAMRALVPSQDIEADATAVVVAVDKDVKAGVDACIGMKVDVGIDVEDEVEDEVESSDRGTKEVGVDVVAGIDIPDGMLIPDDVERLEEIASLLERVASLERRNARLRGIVMMESVRANRFPRRMSLMESELRQNRRKMKNSLTYKWKKRWLLMRRPVLPMLSRLKAKAKMKVTAIMEMEEMEMAIMEMMEMEMILKVDYDVHQDGPRGGGSDAVRIAKNLMDQKLKGYATKNAEKRSNEKRGYVRPLSYCNNYKLHHEGLCNVKCGKRNKVGHMARDYKNAVAVPTTQRASNCGNKAGKNTEEARGKAYVLGRGEANPDLNVVTGMFLLNNHYASILFDLGTDRSFMSTTFSTLLDITPDTLDISYAIKLADERISETNTILRGCTLRLLGHPFNIDLLPVELVSFDVIIGMDWLANHHAVIVCDENIVWIPYRDEVLIVQGDRSDKGKKSKLSIILCAKTHKYTKNLAQITKKETKDKSKEKRLEDVPIVRDFPEVFPEDLPGLPPMRQVEFPFDLVPGAAPVARTRLGAVLMQRKKVIAYPSCQLKIHDKYYTTHDLELGSVVFALKLKGEHGGGCLKLKGMEQATMSSSLGFDDWNRSWIPCFGDLRFLIMLEFQKSKYSIHPGSDKMYEDLKKLYWWKNMKAEIATYVTLGTQLDMSTAYHLQTDGKYERTIQTLEDMLRACVIDIGKGWDRHLPLVEFSYKNSYHTSIKAAPFEALYGRNCRSPVCWAEVGDSQLTGPEITHETTKKIFQIKKRIQAARDRQKSYADRRCKPLEFEVGVKVMLKVSP</sequence>
<dbReference type="InterPro" id="IPR041588">
    <property type="entry name" value="Integrase_H2C2"/>
</dbReference>
<feature type="region of interest" description="Disordered" evidence="1">
    <location>
        <begin position="143"/>
        <end position="222"/>
    </location>
</feature>
<dbReference type="Pfam" id="PF17921">
    <property type="entry name" value="Integrase_H2C2"/>
    <property type="match status" value="1"/>
</dbReference>
<dbReference type="CDD" id="cd00303">
    <property type="entry name" value="retropepsin_like"/>
    <property type="match status" value="1"/>
</dbReference>
<reference evidence="3" key="1">
    <citation type="journal article" date="2019" name="Sci. Rep.">
        <title>Draft genome of Tanacetum cinerariifolium, the natural source of mosquito coil.</title>
        <authorList>
            <person name="Yamashiro T."/>
            <person name="Shiraishi A."/>
            <person name="Satake H."/>
            <person name="Nakayama K."/>
        </authorList>
    </citation>
    <scope>NUCLEOTIDE SEQUENCE</scope>
</reference>
<proteinExistence type="predicted"/>
<comment type="caution">
    <text evidence="3">The sequence shown here is derived from an EMBL/GenBank/DDBJ whole genome shotgun (WGS) entry which is preliminary data.</text>
</comment>
<dbReference type="Pfam" id="PF08284">
    <property type="entry name" value="RVP_2"/>
    <property type="match status" value="1"/>
</dbReference>
<dbReference type="SUPFAM" id="SSF50630">
    <property type="entry name" value="Acid proteases"/>
    <property type="match status" value="1"/>
</dbReference>
<evidence type="ECO:0000259" key="2">
    <source>
        <dbReference type="Pfam" id="PF17921"/>
    </source>
</evidence>
<organism evidence="3">
    <name type="scientific">Tanacetum cinerariifolium</name>
    <name type="common">Dalmatian daisy</name>
    <name type="synonym">Chrysanthemum cinerariifolium</name>
    <dbReference type="NCBI Taxonomy" id="118510"/>
    <lineage>
        <taxon>Eukaryota</taxon>
        <taxon>Viridiplantae</taxon>
        <taxon>Streptophyta</taxon>
        <taxon>Embryophyta</taxon>
        <taxon>Tracheophyta</taxon>
        <taxon>Spermatophyta</taxon>
        <taxon>Magnoliopsida</taxon>
        <taxon>eudicotyledons</taxon>
        <taxon>Gunneridae</taxon>
        <taxon>Pentapetalae</taxon>
        <taxon>asterids</taxon>
        <taxon>campanulids</taxon>
        <taxon>Asterales</taxon>
        <taxon>Asteraceae</taxon>
        <taxon>Asteroideae</taxon>
        <taxon>Anthemideae</taxon>
        <taxon>Anthemidinae</taxon>
        <taxon>Tanacetum</taxon>
    </lineage>
</organism>
<feature type="compositionally biased region" description="Polar residues" evidence="1">
    <location>
        <begin position="199"/>
        <end position="209"/>
    </location>
</feature>
<feature type="compositionally biased region" description="Polar residues" evidence="1">
    <location>
        <begin position="175"/>
        <end position="185"/>
    </location>
</feature>
<dbReference type="EMBL" id="BKCJ010004609">
    <property type="protein sequence ID" value="GEU62054.1"/>
    <property type="molecule type" value="Genomic_DNA"/>
</dbReference>
<evidence type="ECO:0000256" key="1">
    <source>
        <dbReference type="SAM" id="MobiDB-lite"/>
    </source>
</evidence>
<dbReference type="InterPro" id="IPR032567">
    <property type="entry name" value="RTL1-rel"/>
</dbReference>
<dbReference type="InterPro" id="IPR012337">
    <property type="entry name" value="RNaseH-like_sf"/>
</dbReference>
<dbReference type="SUPFAM" id="SSF53098">
    <property type="entry name" value="Ribonuclease H-like"/>
    <property type="match status" value="1"/>
</dbReference>
<feature type="compositionally biased region" description="Low complexity" evidence="1">
    <location>
        <begin position="143"/>
        <end position="153"/>
    </location>
</feature>
<gene>
    <name evidence="3" type="ORF">Tci_034032</name>
</gene>
<keyword evidence="3" id="KW-0548">Nucleotidyltransferase</keyword>
<dbReference type="AlphaFoldDB" id="A0A6L2LP19"/>
<feature type="domain" description="Integrase zinc-binding" evidence="2">
    <location>
        <begin position="835"/>
        <end position="878"/>
    </location>
</feature>
<dbReference type="InterPro" id="IPR036397">
    <property type="entry name" value="RNaseH_sf"/>
</dbReference>
<keyword evidence="3" id="KW-0695">RNA-directed DNA polymerase</keyword>
<accession>A0A6L2LP19</accession>
<dbReference type="Gene3D" id="3.30.420.10">
    <property type="entry name" value="Ribonuclease H-like superfamily/Ribonuclease H"/>
    <property type="match status" value="1"/>
</dbReference>
<dbReference type="Gene3D" id="2.40.70.10">
    <property type="entry name" value="Acid Proteases"/>
    <property type="match status" value="1"/>
</dbReference>